<dbReference type="Gene3D" id="3.40.50.300">
    <property type="entry name" value="P-loop containing nucleotide triphosphate hydrolases"/>
    <property type="match status" value="1"/>
</dbReference>
<keyword evidence="3 5" id="KW-0067">ATP-binding</keyword>
<dbReference type="InterPro" id="IPR003439">
    <property type="entry name" value="ABC_transporter-like_ATP-bd"/>
</dbReference>
<dbReference type="GO" id="GO:0005524">
    <property type="term" value="F:ATP binding"/>
    <property type="evidence" value="ECO:0007669"/>
    <property type="project" value="UniProtKB-KW"/>
</dbReference>
<dbReference type="SUPFAM" id="SSF52540">
    <property type="entry name" value="P-loop containing nucleoside triphosphate hydrolases"/>
    <property type="match status" value="1"/>
</dbReference>
<comment type="caution">
    <text evidence="5">The sequence shown here is derived from an EMBL/GenBank/DDBJ whole genome shotgun (WGS) entry which is preliminary data.</text>
</comment>
<dbReference type="GO" id="GO:0035435">
    <property type="term" value="P:phosphate ion transmembrane transport"/>
    <property type="evidence" value="ECO:0007669"/>
    <property type="project" value="InterPro"/>
</dbReference>
<keyword evidence="1" id="KW-0813">Transport</keyword>
<dbReference type="PANTHER" id="PTHR43423">
    <property type="entry name" value="ABC TRANSPORTER I FAMILY MEMBER 17"/>
    <property type="match status" value="1"/>
</dbReference>
<evidence type="ECO:0000313" key="5">
    <source>
        <dbReference type="EMBL" id="MDW0117633.1"/>
    </source>
</evidence>
<dbReference type="PROSITE" id="PS50893">
    <property type="entry name" value="ABC_TRANSPORTER_2"/>
    <property type="match status" value="1"/>
</dbReference>
<dbReference type="Proteomes" id="UP001271648">
    <property type="component" value="Unassembled WGS sequence"/>
</dbReference>
<feature type="domain" description="ABC transporter" evidence="4">
    <location>
        <begin position="9"/>
        <end position="239"/>
    </location>
</feature>
<keyword evidence="2" id="KW-0547">Nucleotide-binding</keyword>
<proteinExistence type="predicted"/>
<evidence type="ECO:0000256" key="1">
    <source>
        <dbReference type="ARBA" id="ARBA00022448"/>
    </source>
</evidence>
<dbReference type="InterPro" id="IPR017871">
    <property type="entry name" value="ABC_transporter-like_CS"/>
</dbReference>
<evidence type="ECO:0000259" key="4">
    <source>
        <dbReference type="PROSITE" id="PS50893"/>
    </source>
</evidence>
<sequence>MMSAYKPALHFNHVSYTIHDNSILKDITGSFPMGKITTLVGPSGAGKTTLLKLCNGLLSPNEGEIYVEDQPIKDMDPNRLRRHVGIVLQNSPMIKGTVYDNLALPLHLQGLDLPREIAIELLESVGLGLQFLDFNVNDLSGGQRQKVSIGRTLANQSGVLLLDEITSALDRVSLQEIEVLIRRIQQERDVSIIWITHNLEQAMRMADYVWVLMDGNLIEAGNANLLKTSKNVKVQGFLKGEGN</sequence>
<dbReference type="PROSITE" id="PS00211">
    <property type="entry name" value="ABC_TRANSPORTER_1"/>
    <property type="match status" value="1"/>
</dbReference>
<dbReference type="InterPro" id="IPR003593">
    <property type="entry name" value="AAA+_ATPase"/>
</dbReference>
<dbReference type="InterPro" id="IPR005670">
    <property type="entry name" value="PstB-like"/>
</dbReference>
<accession>A0AAW9AEQ5</accession>
<reference evidence="5 6" key="1">
    <citation type="submission" date="2023-06" db="EMBL/GenBank/DDBJ databases">
        <title>Sporosarcina sp. nov., isolated from Korean traditional fermented seafood 'Jeotgal'.</title>
        <authorList>
            <person name="Yang A.I."/>
            <person name="Shin N.-R."/>
        </authorList>
    </citation>
    <scope>NUCLEOTIDE SEQUENCE [LARGE SCALE GENOMIC DNA]</scope>
    <source>
        <strain evidence="5 6">KCTC43456</strain>
    </source>
</reference>
<name>A0AAW9AEQ5_9BACL</name>
<evidence type="ECO:0000256" key="2">
    <source>
        <dbReference type="ARBA" id="ARBA00022741"/>
    </source>
</evidence>
<dbReference type="CDD" id="cd03260">
    <property type="entry name" value="ABC_PstB_phosphate_transporter"/>
    <property type="match status" value="1"/>
</dbReference>
<dbReference type="AlphaFoldDB" id="A0AAW9AEQ5"/>
<evidence type="ECO:0000313" key="6">
    <source>
        <dbReference type="Proteomes" id="UP001271648"/>
    </source>
</evidence>
<dbReference type="GO" id="GO:0005315">
    <property type="term" value="F:phosphate transmembrane transporter activity"/>
    <property type="evidence" value="ECO:0007669"/>
    <property type="project" value="InterPro"/>
</dbReference>
<dbReference type="GO" id="GO:0016887">
    <property type="term" value="F:ATP hydrolysis activity"/>
    <property type="evidence" value="ECO:0007669"/>
    <property type="project" value="InterPro"/>
</dbReference>
<gene>
    <name evidence="5" type="ORF">QTL97_11855</name>
</gene>
<dbReference type="PANTHER" id="PTHR43423:SF1">
    <property type="entry name" value="ABC TRANSPORTER I FAMILY MEMBER 17"/>
    <property type="match status" value="1"/>
</dbReference>
<dbReference type="SMART" id="SM00382">
    <property type="entry name" value="AAA"/>
    <property type="match status" value="1"/>
</dbReference>
<dbReference type="GO" id="GO:0016020">
    <property type="term" value="C:membrane"/>
    <property type="evidence" value="ECO:0007669"/>
    <property type="project" value="InterPro"/>
</dbReference>
<dbReference type="EMBL" id="JAUBDJ010000007">
    <property type="protein sequence ID" value="MDW0117633.1"/>
    <property type="molecule type" value="Genomic_DNA"/>
</dbReference>
<dbReference type="InterPro" id="IPR027417">
    <property type="entry name" value="P-loop_NTPase"/>
</dbReference>
<evidence type="ECO:0000256" key="3">
    <source>
        <dbReference type="ARBA" id="ARBA00022840"/>
    </source>
</evidence>
<organism evidence="5 6">
    <name type="scientific">Sporosarcina thermotolerans</name>
    <dbReference type="NCBI Taxonomy" id="633404"/>
    <lineage>
        <taxon>Bacteria</taxon>
        <taxon>Bacillati</taxon>
        <taxon>Bacillota</taxon>
        <taxon>Bacilli</taxon>
        <taxon>Bacillales</taxon>
        <taxon>Caryophanaceae</taxon>
        <taxon>Sporosarcina</taxon>
    </lineage>
</organism>
<keyword evidence="6" id="KW-1185">Reference proteome</keyword>
<dbReference type="Pfam" id="PF00005">
    <property type="entry name" value="ABC_tran"/>
    <property type="match status" value="1"/>
</dbReference>
<protein>
    <submittedName>
        <fullName evidence="5">Phosphate ABC transporter ATP-binding protein</fullName>
    </submittedName>
</protein>